<keyword evidence="3" id="KW-0786">Thiamine pyrophosphate</keyword>
<dbReference type="InterPro" id="IPR045229">
    <property type="entry name" value="TPP_enz"/>
</dbReference>
<evidence type="ECO:0000256" key="1">
    <source>
        <dbReference type="ARBA" id="ARBA00007812"/>
    </source>
</evidence>
<dbReference type="GO" id="GO:0009097">
    <property type="term" value="P:isoleucine biosynthetic process"/>
    <property type="evidence" value="ECO:0007669"/>
    <property type="project" value="TreeGrafter"/>
</dbReference>
<evidence type="ECO:0000256" key="2">
    <source>
        <dbReference type="ARBA" id="ARBA00022679"/>
    </source>
</evidence>
<evidence type="ECO:0000256" key="3">
    <source>
        <dbReference type="ARBA" id="ARBA00023052"/>
    </source>
</evidence>
<dbReference type="Gene3D" id="3.40.50.970">
    <property type="match status" value="1"/>
</dbReference>
<dbReference type="PROSITE" id="PS00187">
    <property type="entry name" value="TPP_ENZYMES"/>
    <property type="match status" value="1"/>
</dbReference>
<sequence>ACDPEQRIDWLRAVDAYCARPDDQDAKPTDGQVIGAVQRATDDSAIAMCAAGTMPGALKLLWQPSQGGYHMEYGYSCMGYEVAGALGIKLAAPERDVICFVGDGSYMMANAELATAVMRRIPFTVVLTDNRGYGCINRLQTMGCGGEPFNNMYVDCNVEVQPEIDYVMHAASMGAHAVKAANTDQLEAEIKAARTRNIPTVIVIDTIAKDFPGTGIETTAGEHGYFWDVAVPQVSERQKQRDRFAEYLNQISNQSLVN</sequence>
<dbReference type="RefSeq" id="WP_240516873.1">
    <property type="nucleotide sequence ID" value="NZ_MSPP01000006.1"/>
</dbReference>
<organism evidence="5 6">
    <name type="scientific">Marivivens niveibacter</name>
    <dbReference type="NCBI Taxonomy" id="1930667"/>
    <lineage>
        <taxon>Bacteria</taxon>
        <taxon>Pseudomonadati</taxon>
        <taxon>Pseudomonadota</taxon>
        <taxon>Alphaproteobacteria</taxon>
        <taxon>Rhodobacterales</taxon>
        <taxon>Paracoccaceae</taxon>
        <taxon>Marivivens group</taxon>
        <taxon>Marivivens</taxon>
    </lineage>
</organism>
<keyword evidence="5" id="KW-0378">Hydrolase</keyword>
<comment type="similarity">
    <text evidence="1">Belongs to the TPP enzyme family.</text>
</comment>
<feature type="non-terminal residue" evidence="5">
    <location>
        <position position="1"/>
    </location>
</feature>
<gene>
    <name evidence="5" type="ORF">BVC71_14440</name>
</gene>
<dbReference type="InterPro" id="IPR011766">
    <property type="entry name" value="TPP_enzyme_TPP-bd"/>
</dbReference>
<dbReference type="Proteomes" id="UP000194664">
    <property type="component" value="Unassembled WGS sequence"/>
</dbReference>
<protein>
    <submittedName>
        <fullName evidence="5">3D-(3,5/4)-trihydroxycyclohexane-1,2-dione acylhydrolase (Decyclizing)</fullName>
    </submittedName>
</protein>
<dbReference type="InterPro" id="IPR000399">
    <property type="entry name" value="TPP-bd_CS"/>
</dbReference>
<accession>A0A251WVJ6</accession>
<dbReference type="PANTHER" id="PTHR18968">
    <property type="entry name" value="THIAMINE PYROPHOSPHATE ENZYMES"/>
    <property type="match status" value="1"/>
</dbReference>
<reference evidence="5 6" key="1">
    <citation type="submission" date="2016-12" db="EMBL/GenBank/DDBJ databases">
        <title>The draft genome sequence of HSLHS2.</title>
        <authorList>
            <person name="Hu D."/>
            <person name="Wang L."/>
            <person name="Shao Z."/>
        </authorList>
    </citation>
    <scope>NUCLEOTIDE SEQUENCE [LARGE SCALE GENOMIC DNA]</scope>
    <source>
        <strain evidence="5">MCCC 1A06712</strain>
    </source>
</reference>
<dbReference type="GO" id="GO:0050660">
    <property type="term" value="F:flavin adenine dinucleotide binding"/>
    <property type="evidence" value="ECO:0007669"/>
    <property type="project" value="TreeGrafter"/>
</dbReference>
<keyword evidence="2" id="KW-0808">Transferase</keyword>
<dbReference type="EMBL" id="MSPP01000006">
    <property type="protein sequence ID" value="OUD08366.1"/>
    <property type="molecule type" value="Genomic_DNA"/>
</dbReference>
<dbReference type="GO" id="GO:0003984">
    <property type="term" value="F:acetolactate synthase activity"/>
    <property type="evidence" value="ECO:0007669"/>
    <property type="project" value="TreeGrafter"/>
</dbReference>
<dbReference type="GO" id="GO:0005948">
    <property type="term" value="C:acetolactate synthase complex"/>
    <property type="evidence" value="ECO:0007669"/>
    <property type="project" value="TreeGrafter"/>
</dbReference>
<dbReference type="PANTHER" id="PTHR18968:SF9">
    <property type="entry name" value="3D-(3,5_4)-TRIHYDROXYCYCLOHEXANE-1,2-DIONE HYDROLASE"/>
    <property type="match status" value="1"/>
</dbReference>
<dbReference type="Pfam" id="PF02775">
    <property type="entry name" value="TPP_enzyme_C"/>
    <property type="match status" value="1"/>
</dbReference>
<evidence type="ECO:0000313" key="6">
    <source>
        <dbReference type="Proteomes" id="UP000194664"/>
    </source>
</evidence>
<keyword evidence="6" id="KW-1185">Reference proteome</keyword>
<dbReference type="AlphaFoldDB" id="A0A251WVJ6"/>
<name>A0A251WVJ6_9RHOB</name>
<dbReference type="SUPFAM" id="SSF52518">
    <property type="entry name" value="Thiamin diphosphate-binding fold (THDP-binding)"/>
    <property type="match status" value="1"/>
</dbReference>
<evidence type="ECO:0000259" key="4">
    <source>
        <dbReference type="Pfam" id="PF02775"/>
    </source>
</evidence>
<dbReference type="GO" id="GO:0016787">
    <property type="term" value="F:hydrolase activity"/>
    <property type="evidence" value="ECO:0007669"/>
    <property type="project" value="UniProtKB-KW"/>
</dbReference>
<dbReference type="GO" id="GO:0000287">
    <property type="term" value="F:magnesium ion binding"/>
    <property type="evidence" value="ECO:0007669"/>
    <property type="project" value="InterPro"/>
</dbReference>
<evidence type="ECO:0000313" key="5">
    <source>
        <dbReference type="EMBL" id="OUD08366.1"/>
    </source>
</evidence>
<comment type="caution">
    <text evidence="5">The sequence shown here is derived from an EMBL/GenBank/DDBJ whole genome shotgun (WGS) entry which is preliminary data.</text>
</comment>
<feature type="domain" description="Thiamine pyrophosphate enzyme TPP-binding" evidence="4">
    <location>
        <begin position="52"/>
        <end position="204"/>
    </location>
</feature>
<dbReference type="InterPro" id="IPR029061">
    <property type="entry name" value="THDP-binding"/>
</dbReference>
<dbReference type="GO" id="GO:0009099">
    <property type="term" value="P:L-valine biosynthetic process"/>
    <property type="evidence" value="ECO:0007669"/>
    <property type="project" value="TreeGrafter"/>
</dbReference>
<proteinExistence type="inferred from homology"/>
<dbReference type="GO" id="GO:0030976">
    <property type="term" value="F:thiamine pyrophosphate binding"/>
    <property type="evidence" value="ECO:0007669"/>
    <property type="project" value="InterPro"/>
</dbReference>